<dbReference type="NCBIfam" id="TIGR02429">
    <property type="entry name" value="pcaI_scoA_fam"/>
    <property type="match status" value="1"/>
</dbReference>
<evidence type="ECO:0000256" key="3">
    <source>
        <dbReference type="PIRNR" id="PIRNR000858"/>
    </source>
</evidence>
<dbReference type="UniPathway" id="UPA00929">
    <property type="reaction ID" value="UER00894"/>
</dbReference>
<evidence type="ECO:0000256" key="1">
    <source>
        <dbReference type="ARBA" id="ARBA00007154"/>
    </source>
</evidence>
<gene>
    <name evidence="4" type="ORF">DID88_001600</name>
</gene>
<evidence type="ECO:0000256" key="2">
    <source>
        <dbReference type="ARBA" id="ARBA00022679"/>
    </source>
</evidence>
<protein>
    <recommendedName>
        <fullName evidence="3">Succinyl-CoA:3-ketoacid-coenzyme A transferase</fullName>
        <ecNumber evidence="3">2.8.3.5</ecNumber>
    </recommendedName>
</protein>
<dbReference type="InterPro" id="IPR012792">
    <property type="entry name" value="3-oxoacid_CoA-transf_A"/>
</dbReference>
<dbReference type="InterPro" id="IPR004165">
    <property type="entry name" value="CoA_trans_fam_I"/>
</dbReference>
<evidence type="ECO:0000313" key="5">
    <source>
        <dbReference type="Proteomes" id="UP000249056"/>
    </source>
</evidence>
<keyword evidence="5" id="KW-1185">Reference proteome</keyword>
<dbReference type="Gene3D" id="3.40.1080.10">
    <property type="entry name" value="Glutaconate Coenzyme A-transferase"/>
    <property type="match status" value="1"/>
</dbReference>
<keyword evidence="2 3" id="KW-0808">Transferase</keyword>
<dbReference type="Proteomes" id="UP000249056">
    <property type="component" value="Unassembled WGS sequence"/>
</dbReference>
<comment type="similarity">
    <text evidence="1 3">Belongs to the 3-oxoacid CoA-transferase family.</text>
</comment>
<comment type="caution">
    <text evidence="4">The sequence shown here is derived from an EMBL/GenBank/DDBJ whole genome shotgun (WGS) entry which is preliminary data.</text>
</comment>
<dbReference type="GO" id="GO:0008260">
    <property type="term" value="F:succinyl-CoA:3-oxo-acid CoA-transferase activity"/>
    <property type="evidence" value="ECO:0007669"/>
    <property type="project" value="UniProtKB-EC"/>
</dbReference>
<accession>A0A395IXG2</accession>
<name>A0A395IXG2_9HELO</name>
<comment type="pathway">
    <text evidence="3">Ketone metabolism; succinyl-CoA degradation; acetoacetyl-CoA from succinyl-CoA: step 1/1.</text>
</comment>
<dbReference type="SMART" id="SM00882">
    <property type="entry name" value="CoA_trans"/>
    <property type="match status" value="2"/>
</dbReference>
<comment type="catalytic activity">
    <reaction evidence="3">
        <text>a 3-oxo acid + succinyl-CoA = a 3-oxoacyl-CoA + succinate</text>
        <dbReference type="Rhea" id="RHEA:24564"/>
        <dbReference type="ChEBI" id="CHEBI:30031"/>
        <dbReference type="ChEBI" id="CHEBI:35973"/>
        <dbReference type="ChEBI" id="CHEBI:57292"/>
        <dbReference type="ChEBI" id="CHEBI:90726"/>
        <dbReference type="EC" id="2.8.3.5"/>
    </reaction>
</comment>
<dbReference type="PANTHER" id="PTHR13707:SF23">
    <property type="entry name" value="SUCCINYL-COA:3-KETOACID-COENZYME A TRANSFERASE"/>
    <property type="match status" value="1"/>
</dbReference>
<dbReference type="SUPFAM" id="SSF100950">
    <property type="entry name" value="NagB/RpiA/CoA transferase-like"/>
    <property type="match status" value="2"/>
</dbReference>
<dbReference type="Pfam" id="PF01144">
    <property type="entry name" value="CoA_trans"/>
    <property type="match status" value="2"/>
</dbReference>
<dbReference type="AlphaFoldDB" id="A0A395IXG2"/>
<dbReference type="EC" id="2.8.3.5" evidence="3"/>
<dbReference type="InterPro" id="IPR014388">
    <property type="entry name" value="3-oxoacid_CoA-transferase"/>
</dbReference>
<keyword evidence="3" id="KW-0496">Mitochondrion</keyword>
<dbReference type="EMBL" id="QKRW01000013">
    <property type="protein sequence ID" value="RAL64564.1"/>
    <property type="molecule type" value="Genomic_DNA"/>
</dbReference>
<dbReference type="InterPro" id="IPR037171">
    <property type="entry name" value="NagB/RpiA_transferase-like"/>
</dbReference>
<organism evidence="4 5">
    <name type="scientific">Monilinia fructigena</name>
    <dbReference type="NCBI Taxonomy" id="38457"/>
    <lineage>
        <taxon>Eukaryota</taxon>
        <taxon>Fungi</taxon>
        <taxon>Dikarya</taxon>
        <taxon>Ascomycota</taxon>
        <taxon>Pezizomycotina</taxon>
        <taxon>Leotiomycetes</taxon>
        <taxon>Helotiales</taxon>
        <taxon>Sclerotiniaceae</taxon>
        <taxon>Monilinia</taxon>
    </lineage>
</organism>
<proteinExistence type="inferred from homology"/>
<dbReference type="GO" id="GO:0046952">
    <property type="term" value="P:ketone body catabolic process"/>
    <property type="evidence" value="ECO:0007669"/>
    <property type="project" value="InterPro"/>
</dbReference>
<reference evidence="4 5" key="1">
    <citation type="submission" date="2018-06" db="EMBL/GenBank/DDBJ databases">
        <title>Genome Sequence of the Brown Rot Fungal Pathogen Monilinia fructigena.</title>
        <authorList>
            <person name="Landi L."/>
            <person name="De Miccolis Angelini R.M."/>
            <person name="Pollastro S."/>
            <person name="Abate D."/>
            <person name="Faretra F."/>
            <person name="Romanazzi G."/>
        </authorList>
    </citation>
    <scope>NUCLEOTIDE SEQUENCE [LARGE SCALE GENOMIC DNA]</scope>
    <source>
        <strain evidence="4 5">Mfrg269</strain>
    </source>
</reference>
<dbReference type="PANTHER" id="PTHR13707">
    <property type="entry name" value="KETOACID-COENZYME A TRANSFERASE"/>
    <property type="match status" value="1"/>
</dbReference>
<dbReference type="OrthoDB" id="1933379at2759"/>
<evidence type="ECO:0000313" key="4">
    <source>
        <dbReference type="EMBL" id="RAL64564.1"/>
    </source>
</evidence>
<dbReference type="PIRSF" id="PIRSF000858">
    <property type="entry name" value="SCOT-t"/>
    <property type="match status" value="1"/>
</dbReference>
<comment type="function">
    <text evidence="3">Key enzyme for ketone body catabolism. Transfers the CoA moiety from succinate to acetoacetate. Formation of the enzyme-CoA intermediate proceeds via an unstable anhydride species formed between the carboxylate groups of the enzyme and substrate.</text>
</comment>
<sequence>MSTSLWLRTARAYTRNSRKQSALLARTFASTSCRNEINKVFPSASEALKDMKPDTTVLCGGFGLCGVPDTLIDEVANKPELRGLTAVSNNAGTDESGLGKLLKTKQIRKMIASYIGENKTFEKMYLTGEVELELTPQGTLAERCASGGKGIPAFYTPAAFGTVVQTGELPLRNNPDGTPKELSYPKDVKVFEGKPYLLEESIRGDYAFVKAWKADKLGNCQFRLAANNFNGAMGRNAKMTIVEAENIVEPGEIPPEAVHLPGIYVKRVIHLQQSENGILGLGPYPQKGLEDADLINAGKETVTLNPGAAVFGSEESFGMIRSGRVNLTILGAMQVSGNGDLANWMLPGKIKGFGGAMDLVSNPSMTRVVVTMEHCDKKGNAKIVKQCEFPLTGKACVSRIITELGVFDVDFTKGLTLIEIADVVTVDEIKSKTDAPFNVADDLKLML</sequence>